<evidence type="ECO:0000313" key="1">
    <source>
        <dbReference type="EMBL" id="KAJ3601616.1"/>
    </source>
</evidence>
<dbReference type="Proteomes" id="UP001148018">
    <property type="component" value="Unassembled WGS sequence"/>
</dbReference>
<keyword evidence="2" id="KW-1185">Reference proteome</keyword>
<organism evidence="1 2">
    <name type="scientific">Muraenolepis orangiensis</name>
    <name type="common">Patagonian moray cod</name>
    <dbReference type="NCBI Taxonomy" id="630683"/>
    <lineage>
        <taxon>Eukaryota</taxon>
        <taxon>Metazoa</taxon>
        <taxon>Chordata</taxon>
        <taxon>Craniata</taxon>
        <taxon>Vertebrata</taxon>
        <taxon>Euteleostomi</taxon>
        <taxon>Actinopterygii</taxon>
        <taxon>Neopterygii</taxon>
        <taxon>Teleostei</taxon>
        <taxon>Neoteleostei</taxon>
        <taxon>Acanthomorphata</taxon>
        <taxon>Zeiogadaria</taxon>
        <taxon>Gadariae</taxon>
        <taxon>Gadiformes</taxon>
        <taxon>Muraenolepidoidei</taxon>
        <taxon>Muraenolepididae</taxon>
        <taxon>Muraenolepis</taxon>
    </lineage>
</organism>
<feature type="non-terminal residue" evidence="1">
    <location>
        <position position="1"/>
    </location>
</feature>
<proteinExistence type="predicted"/>
<name>A0A9Q0ILN2_9TELE</name>
<feature type="non-terminal residue" evidence="1">
    <location>
        <position position="106"/>
    </location>
</feature>
<dbReference type="AlphaFoldDB" id="A0A9Q0ILN2"/>
<sequence length="106" mass="10449">GSAVVELGLDGVGSAWGASEPSKLLTSCTAPAGARGWSSELELGAGAQGWSSGLELRAGAQGWSSGLELRAGARGWGSGLELGAGARGWSSGLEPGYQRATIGDGF</sequence>
<gene>
    <name evidence="1" type="ORF">NHX12_032584</name>
</gene>
<evidence type="ECO:0000313" key="2">
    <source>
        <dbReference type="Proteomes" id="UP001148018"/>
    </source>
</evidence>
<dbReference type="OrthoDB" id="10070323at2759"/>
<dbReference type="EMBL" id="JANIIK010000047">
    <property type="protein sequence ID" value="KAJ3601616.1"/>
    <property type="molecule type" value="Genomic_DNA"/>
</dbReference>
<reference evidence="1" key="1">
    <citation type="submission" date="2022-07" db="EMBL/GenBank/DDBJ databases">
        <title>Chromosome-level genome of Muraenolepis orangiensis.</title>
        <authorList>
            <person name="Kim J."/>
        </authorList>
    </citation>
    <scope>NUCLEOTIDE SEQUENCE</scope>
    <source>
        <strain evidence="1">KU_S4_2022</strain>
        <tissue evidence="1">Muscle</tissue>
    </source>
</reference>
<protein>
    <submittedName>
        <fullName evidence="1">Uncharacterized protein</fullName>
    </submittedName>
</protein>
<comment type="caution">
    <text evidence="1">The sequence shown here is derived from an EMBL/GenBank/DDBJ whole genome shotgun (WGS) entry which is preliminary data.</text>
</comment>
<accession>A0A9Q0ILN2</accession>